<evidence type="ECO:0000313" key="1">
    <source>
        <dbReference type="EMBL" id="KAJ5124544.1"/>
    </source>
</evidence>
<reference evidence="1" key="1">
    <citation type="submission" date="2022-11" db="EMBL/GenBank/DDBJ databases">
        <authorList>
            <person name="Petersen C."/>
        </authorList>
    </citation>
    <scope>NUCLEOTIDE SEQUENCE</scope>
    <source>
        <strain evidence="1">IBT 22155</strain>
    </source>
</reference>
<accession>A0A9W9GNA6</accession>
<reference evidence="1" key="2">
    <citation type="journal article" date="2023" name="IMA Fungus">
        <title>Comparative genomic study of the Penicillium genus elucidates a diverse pangenome and 15 lateral gene transfer events.</title>
        <authorList>
            <person name="Petersen C."/>
            <person name="Sorensen T."/>
            <person name="Nielsen M.R."/>
            <person name="Sondergaard T.E."/>
            <person name="Sorensen J.L."/>
            <person name="Fitzpatrick D.A."/>
            <person name="Frisvad J.C."/>
            <person name="Nielsen K.L."/>
        </authorList>
    </citation>
    <scope>NUCLEOTIDE SEQUENCE</scope>
    <source>
        <strain evidence="1">IBT 22155</strain>
    </source>
</reference>
<name>A0A9W9GNA6_9EURO</name>
<sequence length="229" mass="26573">MPPVMPPIFLPPTMPYIMERTQATNLPEFEDITLPEIASLSDLEDSYHWRENVQTTLDQFGLLPVISDLKQPEIFHPDFKNWRQWSTIVSEWLLCSIEPELYLSLQRYVPNFTFADATFQGIISMSSNYDLHRTGHLLELWGMHRGDYHTLVAYVRAWREQVIICRTFKTGLSYYSAAKVMIAQLQEEAPSDCILAHRLVAYCDEDNEAMNRNQFNTVVEAFINGGMPF</sequence>
<protein>
    <submittedName>
        <fullName evidence="1">Uncharacterized protein</fullName>
    </submittedName>
</protein>
<dbReference type="AlphaFoldDB" id="A0A9W9GNA6"/>
<organism evidence="1 2">
    <name type="scientific">Penicillium bovifimosum</name>
    <dbReference type="NCBI Taxonomy" id="126998"/>
    <lineage>
        <taxon>Eukaryota</taxon>
        <taxon>Fungi</taxon>
        <taxon>Dikarya</taxon>
        <taxon>Ascomycota</taxon>
        <taxon>Pezizomycotina</taxon>
        <taxon>Eurotiomycetes</taxon>
        <taxon>Eurotiomycetidae</taxon>
        <taxon>Eurotiales</taxon>
        <taxon>Aspergillaceae</taxon>
        <taxon>Penicillium</taxon>
    </lineage>
</organism>
<proteinExistence type="predicted"/>
<dbReference type="EMBL" id="JAPQKL010000006">
    <property type="protein sequence ID" value="KAJ5124544.1"/>
    <property type="molecule type" value="Genomic_DNA"/>
</dbReference>
<evidence type="ECO:0000313" key="2">
    <source>
        <dbReference type="Proteomes" id="UP001149079"/>
    </source>
</evidence>
<gene>
    <name evidence="1" type="ORF">N7515_008369</name>
</gene>
<dbReference type="RefSeq" id="XP_056518943.1">
    <property type="nucleotide sequence ID" value="XM_056669113.1"/>
</dbReference>
<keyword evidence="2" id="KW-1185">Reference proteome</keyword>
<dbReference type="GeneID" id="81408283"/>
<dbReference type="Proteomes" id="UP001149079">
    <property type="component" value="Unassembled WGS sequence"/>
</dbReference>
<dbReference type="OrthoDB" id="4288007at2759"/>
<comment type="caution">
    <text evidence="1">The sequence shown here is derived from an EMBL/GenBank/DDBJ whole genome shotgun (WGS) entry which is preliminary data.</text>
</comment>